<feature type="region of interest" description="Disordered" evidence="1">
    <location>
        <begin position="524"/>
        <end position="628"/>
    </location>
</feature>
<feature type="domain" description="SAP" evidence="2">
    <location>
        <begin position="14"/>
        <end position="48"/>
    </location>
</feature>
<feature type="compositionally biased region" description="Low complexity" evidence="1">
    <location>
        <begin position="749"/>
        <end position="763"/>
    </location>
</feature>
<feature type="compositionally biased region" description="Low complexity" evidence="1">
    <location>
        <begin position="977"/>
        <end position="987"/>
    </location>
</feature>
<dbReference type="GeneID" id="72004931"/>
<keyword evidence="4" id="KW-1185">Reference proteome</keyword>
<evidence type="ECO:0000313" key="4">
    <source>
        <dbReference type="Proteomes" id="UP000814176"/>
    </source>
</evidence>
<protein>
    <recommendedName>
        <fullName evidence="2">SAP domain-containing protein</fullName>
    </recommendedName>
</protein>
<evidence type="ECO:0000313" key="3">
    <source>
        <dbReference type="EMBL" id="KAH9834819.1"/>
    </source>
</evidence>
<feature type="compositionally biased region" description="Basic and acidic residues" evidence="1">
    <location>
        <begin position="584"/>
        <end position="603"/>
    </location>
</feature>
<feature type="compositionally biased region" description="Polar residues" evidence="1">
    <location>
        <begin position="690"/>
        <end position="709"/>
    </location>
</feature>
<dbReference type="Proteomes" id="UP000814176">
    <property type="component" value="Unassembled WGS sequence"/>
</dbReference>
<feature type="compositionally biased region" description="Acidic residues" evidence="1">
    <location>
        <begin position="533"/>
        <end position="543"/>
    </location>
</feature>
<comment type="caution">
    <text evidence="3">The sequence shown here is derived from an EMBL/GenBank/DDBJ whole genome shotgun (WGS) entry which is preliminary data.</text>
</comment>
<accession>A0ABQ8KC83</accession>
<feature type="compositionally biased region" description="Low complexity" evidence="1">
    <location>
        <begin position="659"/>
        <end position="689"/>
    </location>
</feature>
<feature type="compositionally biased region" description="Basic and acidic residues" evidence="1">
    <location>
        <begin position="1023"/>
        <end position="1036"/>
    </location>
</feature>
<dbReference type="SMART" id="SM00513">
    <property type="entry name" value="SAP"/>
    <property type="match status" value="1"/>
</dbReference>
<dbReference type="RefSeq" id="XP_047777305.1">
    <property type="nucleotide sequence ID" value="XM_047924199.1"/>
</dbReference>
<reference evidence="3 4" key="1">
    <citation type="journal article" date="2021" name="Environ. Microbiol.">
        <title>Gene family expansions and transcriptome signatures uncover fungal adaptations to wood decay.</title>
        <authorList>
            <person name="Hage H."/>
            <person name="Miyauchi S."/>
            <person name="Viragh M."/>
            <person name="Drula E."/>
            <person name="Min B."/>
            <person name="Chaduli D."/>
            <person name="Navarro D."/>
            <person name="Favel A."/>
            <person name="Norest M."/>
            <person name="Lesage-Meessen L."/>
            <person name="Balint B."/>
            <person name="Merenyi Z."/>
            <person name="de Eugenio L."/>
            <person name="Morin E."/>
            <person name="Martinez A.T."/>
            <person name="Baldrian P."/>
            <person name="Stursova M."/>
            <person name="Martinez M.J."/>
            <person name="Novotny C."/>
            <person name="Magnuson J.K."/>
            <person name="Spatafora J.W."/>
            <person name="Maurice S."/>
            <person name="Pangilinan J."/>
            <person name="Andreopoulos W."/>
            <person name="LaButti K."/>
            <person name="Hundley H."/>
            <person name="Na H."/>
            <person name="Kuo A."/>
            <person name="Barry K."/>
            <person name="Lipzen A."/>
            <person name="Henrissat B."/>
            <person name="Riley R."/>
            <person name="Ahrendt S."/>
            <person name="Nagy L.G."/>
            <person name="Grigoriev I.V."/>
            <person name="Martin F."/>
            <person name="Rosso M.N."/>
        </authorList>
    </citation>
    <scope>NUCLEOTIDE SEQUENCE [LARGE SCALE GENOMIC DNA]</scope>
    <source>
        <strain evidence="3 4">CIRM-BRFM 1785</strain>
    </source>
</reference>
<gene>
    <name evidence="3" type="ORF">C8Q71DRAFT_766548</name>
</gene>
<feature type="compositionally biased region" description="Pro residues" evidence="1">
    <location>
        <begin position="205"/>
        <end position="214"/>
    </location>
</feature>
<evidence type="ECO:0000259" key="2">
    <source>
        <dbReference type="SMART" id="SM00513"/>
    </source>
</evidence>
<feature type="region of interest" description="Disordered" evidence="1">
    <location>
        <begin position="646"/>
        <end position="881"/>
    </location>
</feature>
<feature type="region of interest" description="Disordered" evidence="1">
    <location>
        <begin position="156"/>
        <end position="176"/>
    </location>
</feature>
<proteinExistence type="predicted"/>
<dbReference type="InterPro" id="IPR003034">
    <property type="entry name" value="SAP_dom"/>
</dbReference>
<feature type="compositionally biased region" description="Polar residues" evidence="1">
    <location>
        <begin position="779"/>
        <end position="797"/>
    </location>
</feature>
<feature type="region of interest" description="Disordered" evidence="1">
    <location>
        <begin position="188"/>
        <end position="225"/>
    </location>
</feature>
<feature type="compositionally biased region" description="Polar residues" evidence="1">
    <location>
        <begin position="726"/>
        <end position="736"/>
    </location>
</feature>
<feature type="compositionally biased region" description="Low complexity" evidence="1">
    <location>
        <begin position="799"/>
        <end position="838"/>
    </location>
</feature>
<dbReference type="Pfam" id="PF02037">
    <property type="entry name" value="SAP"/>
    <property type="match status" value="1"/>
</dbReference>
<name>A0ABQ8KC83_9APHY</name>
<sequence length="1057" mass="110294">MATTTQILYNSPALHSLKRDQLVKLCKIHSLKANGKNTELVERLKKHALELGQETFLGTTNTHQRDDQKENIHDGFEVQMPRPSEQWEIVMEDIQEVAEPLGTTSSKGTLGSMRGGAEEFGSKNSIVSSSIRSLATSLGIKRASDKADASLNKHAVPFEDLPPTNALPQTEPAPLSTPDVEALKQAARAAADEDDGDISMTAPVPGSPSRPGAPAPTNARLSMGQGPTTTIRLINSTSQHALEAPGTPVLPAFQTDFDLILGSPNPTATPGQAVRVWPASPGGPFERIYPAIPFEDLLPSKTSSQAVEDDVDMPGSLGRPEIRATGATPAKNRTRPLSQGTPKPADAPDVFSPMRPAASIPTAVADSGSKKLGVPRSEPFLFGSPLPRHSISNQQFSDTAQSLMEEMHRRLAEQTKGKDPSQKTSVGVAPPIFGLIEKGPGANQQAGSPDRFAKAHQAHFSKMDSITTHYAAKRVATAPAAQSAGAASKKRKSDVLGLGQAPGAKRKSSAAGARVISAGARKRMAVPGGFGADDNDDEEDEDPGDRRSSKRVRVSEVDGVHNGRRVSIAPPTGTIQEGNDMNEEEIKKRKEQETVRRRLEANKARRRSSRGRVSVGGRAAPAKAKQSRFGFFATAKTLVKNVWGMGGGSTTTGKPAPPASSSIPVAKSTQPATAPKPTTAAAQPAPQNPSMRSTASTARKNSVSASNKLQKPRPDAQVASAKGNETVKSSRSSVAQTRAPIPSFASPIAGTASSRTSTATATSKIPSRPGSIAGASSLGMRTSLATKSQGPASSVGTRRSLATTSAGGTSSRARTSTSSAQGSSGPTSRSRTSSLLAPTVSSLAKTVGKADAGTTARLSSLPPVAEQPTKRAPRKSVAATNKATLNMITNSPRSPRSPRPAKIFTQPLTADTFRSPTSQNSPVHHTSLAAAATALASPSRIPTAVPPKPKGLIAKKPRISRTRVIAKLGSQRDGTQPAAPSALAPAPRMRSSMGARKSLGGVKTGRASACGEAAKLAAKKRARQSEYARRRSRAGEGLKSPLGRASMADDSAMDIDA</sequence>
<feature type="region of interest" description="Disordered" evidence="1">
    <location>
        <begin position="967"/>
        <end position="1057"/>
    </location>
</feature>
<dbReference type="EMBL" id="JADCUA010000014">
    <property type="protein sequence ID" value="KAH9834819.1"/>
    <property type="molecule type" value="Genomic_DNA"/>
</dbReference>
<feature type="region of interest" description="Disordered" evidence="1">
    <location>
        <begin position="303"/>
        <end position="350"/>
    </location>
</feature>
<feature type="region of interest" description="Disordered" evidence="1">
    <location>
        <begin position="478"/>
        <end position="512"/>
    </location>
</feature>
<feature type="compositionally biased region" description="Low complexity" evidence="1">
    <location>
        <begin position="478"/>
        <end position="487"/>
    </location>
</feature>
<evidence type="ECO:0000256" key="1">
    <source>
        <dbReference type="SAM" id="MobiDB-lite"/>
    </source>
</evidence>
<organism evidence="3 4">
    <name type="scientific">Rhodofomes roseus</name>
    <dbReference type="NCBI Taxonomy" id="34475"/>
    <lineage>
        <taxon>Eukaryota</taxon>
        <taxon>Fungi</taxon>
        <taxon>Dikarya</taxon>
        <taxon>Basidiomycota</taxon>
        <taxon>Agaricomycotina</taxon>
        <taxon>Agaricomycetes</taxon>
        <taxon>Polyporales</taxon>
        <taxon>Rhodofomes</taxon>
    </lineage>
</organism>
<feature type="compositionally biased region" description="Low complexity" evidence="1">
    <location>
        <begin position="611"/>
        <end position="620"/>
    </location>
</feature>